<dbReference type="eggNOG" id="COG2201">
    <property type="taxonomic scope" value="Bacteria"/>
</dbReference>
<comment type="domain">
    <text evidence="3">Contains a C-terminal catalytic domain, and an N-terminal region which modulates catalytic activity.</text>
</comment>
<dbReference type="GO" id="GO:0050568">
    <property type="term" value="F:protein-glutamine glutaminase activity"/>
    <property type="evidence" value="ECO:0007669"/>
    <property type="project" value="UniProtKB-UniRule"/>
</dbReference>
<evidence type="ECO:0000256" key="4">
    <source>
        <dbReference type="PROSITE-ProRule" id="PRU00050"/>
    </source>
</evidence>
<proteinExistence type="inferred from homology"/>
<comment type="similarity">
    <text evidence="3">Belongs to the CheB family.</text>
</comment>
<dbReference type="InterPro" id="IPR035909">
    <property type="entry name" value="CheB_C"/>
</dbReference>
<keyword evidence="3" id="KW-0963">Cytoplasm</keyword>
<dbReference type="NCBIfam" id="NF001965">
    <property type="entry name" value="PRK00742.1"/>
    <property type="match status" value="1"/>
</dbReference>
<comment type="catalytic activity">
    <reaction evidence="3">
        <text>L-glutaminyl-[protein] + H2O = L-glutamyl-[protein] + NH4(+)</text>
        <dbReference type="Rhea" id="RHEA:16441"/>
        <dbReference type="Rhea" id="RHEA-COMP:10207"/>
        <dbReference type="Rhea" id="RHEA-COMP:10208"/>
        <dbReference type="ChEBI" id="CHEBI:15377"/>
        <dbReference type="ChEBI" id="CHEBI:28938"/>
        <dbReference type="ChEBI" id="CHEBI:29973"/>
        <dbReference type="ChEBI" id="CHEBI:30011"/>
        <dbReference type="EC" id="3.5.1.44"/>
    </reaction>
</comment>
<dbReference type="InterPro" id="IPR001789">
    <property type="entry name" value="Sig_transdc_resp-reg_receiver"/>
</dbReference>
<dbReference type="Pfam" id="PF00072">
    <property type="entry name" value="Response_reg"/>
    <property type="match status" value="1"/>
</dbReference>
<dbReference type="EC" id="3.5.1.44" evidence="3"/>
<organism evidence="8 9">
    <name type="scientific">Chitinivibrio alkaliphilus ACht1</name>
    <dbReference type="NCBI Taxonomy" id="1313304"/>
    <lineage>
        <taxon>Bacteria</taxon>
        <taxon>Pseudomonadati</taxon>
        <taxon>Fibrobacterota</taxon>
        <taxon>Chitinivibrionia</taxon>
        <taxon>Chitinivibrionales</taxon>
        <taxon>Chitinivibrionaceae</taxon>
        <taxon>Chitinivibrio</taxon>
    </lineage>
</organism>
<name>U7D8F7_9BACT</name>
<protein>
    <recommendedName>
        <fullName evidence="3">Protein-glutamate methylesterase/protein-glutamine glutaminase</fullName>
        <ecNumber evidence="3">3.1.1.61</ecNumber>
        <ecNumber evidence="3">3.5.1.44</ecNumber>
    </recommendedName>
</protein>
<dbReference type="InterPro" id="IPR000673">
    <property type="entry name" value="Sig_transdc_resp-reg_Me-estase"/>
</dbReference>
<evidence type="ECO:0000256" key="3">
    <source>
        <dbReference type="HAMAP-Rule" id="MF_00099"/>
    </source>
</evidence>
<dbReference type="CDD" id="cd16432">
    <property type="entry name" value="CheB_Rec"/>
    <property type="match status" value="1"/>
</dbReference>
<dbReference type="GO" id="GO:0000156">
    <property type="term" value="F:phosphorelay response regulator activity"/>
    <property type="evidence" value="ECO:0007669"/>
    <property type="project" value="InterPro"/>
</dbReference>
<dbReference type="RefSeq" id="WP_022636745.1">
    <property type="nucleotide sequence ID" value="NZ_ASJR01000009.1"/>
</dbReference>
<dbReference type="OrthoDB" id="9793421at2"/>
<dbReference type="SUPFAM" id="SSF52172">
    <property type="entry name" value="CheY-like"/>
    <property type="match status" value="1"/>
</dbReference>
<dbReference type="InterPro" id="IPR011006">
    <property type="entry name" value="CheY-like_superfamily"/>
</dbReference>
<evidence type="ECO:0000313" key="9">
    <source>
        <dbReference type="Proteomes" id="UP000017148"/>
    </source>
</evidence>
<dbReference type="Gene3D" id="3.40.50.2300">
    <property type="match status" value="1"/>
</dbReference>
<dbReference type="GO" id="GO:0005737">
    <property type="term" value="C:cytoplasm"/>
    <property type="evidence" value="ECO:0007669"/>
    <property type="project" value="UniProtKB-SubCell"/>
</dbReference>
<feature type="active site" evidence="3 4">
    <location>
        <position position="192"/>
    </location>
</feature>
<dbReference type="SUPFAM" id="SSF52738">
    <property type="entry name" value="Methylesterase CheB, C-terminal domain"/>
    <property type="match status" value="1"/>
</dbReference>
<dbReference type="PROSITE" id="PS50110">
    <property type="entry name" value="RESPONSE_REGULATORY"/>
    <property type="match status" value="1"/>
</dbReference>
<dbReference type="CDD" id="cd17541">
    <property type="entry name" value="REC_CheB-like"/>
    <property type="match status" value="1"/>
</dbReference>
<comment type="subcellular location">
    <subcellularLocation>
        <location evidence="3">Cytoplasm</location>
    </subcellularLocation>
</comment>
<dbReference type="STRING" id="1313304.CALK_1273"/>
<feature type="modified residue" description="4-aspartylphosphate" evidence="3 5">
    <location>
        <position position="54"/>
    </location>
</feature>
<evidence type="ECO:0000256" key="5">
    <source>
        <dbReference type="PROSITE-ProRule" id="PRU00169"/>
    </source>
</evidence>
<evidence type="ECO:0000256" key="1">
    <source>
        <dbReference type="ARBA" id="ARBA00022801"/>
    </source>
</evidence>
<keyword evidence="1 3" id="KW-0378">Hydrolase</keyword>
<feature type="domain" description="CheB-type methylesterase" evidence="7">
    <location>
        <begin position="153"/>
        <end position="342"/>
    </location>
</feature>
<accession>U7D8F7</accession>
<dbReference type="EMBL" id="ASJR01000009">
    <property type="protein sequence ID" value="ERP31826.1"/>
    <property type="molecule type" value="Genomic_DNA"/>
</dbReference>
<dbReference type="EC" id="3.1.1.61" evidence="3"/>
<dbReference type="Gene3D" id="3.40.50.180">
    <property type="entry name" value="Methylesterase CheB, C-terminal domain"/>
    <property type="match status" value="1"/>
</dbReference>
<dbReference type="InterPro" id="IPR008248">
    <property type="entry name" value="CheB-like"/>
</dbReference>
<dbReference type="PANTHER" id="PTHR42872:SF3">
    <property type="entry name" value="PROTEIN-GLUTAMATE METHYLESTERASE_PROTEIN-GLUTAMINE GLUTAMINASE 1"/>
    <property type="match status" value="1"/>
</dbReference>
<evidence type="ECO:0000259" key="6">
    <source>
        <dbReference type="PROSITE" id="PS50110"/>
    </source>
</evidence>
<dbReference type="GO" id="GO:0006935">
    <property type="term" value="P:chemotaxis"/>
    <property type="evidence" value="ECO:0007669"/>
    <property type="project" value="UniProtKB-UniRule"/>
</dbReference>
<dbReference type="HAMAP" id="MF_00099">
    <property type="entry name" value="CheB_chemtxs"/>
    <property type="match status" value="1"/>
</dbReference>
<evidence type="ECO:0000259" key="7">
    <source>
        <dbReference type="PROSITE" id="PS50122"/>
    </source>
</evidence>
<dbReference type="PATRIC" id="fig|1313304.3.peg.1217"/>
<dbReference type="Pfam" id="PF01339">
    <property type="entry name" value="CheB_methylest"/>
    <property type="match status" value="1"/>
</dbReference>
<dbReference type="SMART" id="SM00448">
    <property type="entry name" value="REC"/>
    <property type="match status" value="1"/>
</dbReference>
<keyword evidence="3 4" id="KW-0145">Chemotaxis</keyword>
<comment type="caution">
    <text evidence="8">The sequence shown here is derived from an EMBL/GenBank/DDBJ whole genome shotgun (WGS) entry which is preliminary data.</text>
</comment>
<dbReference type="Proteomes" id="UP000017148">
    <property type="component" value="Unassembled WGS sequence"/>
</dbReference>
<dbReference type="GO" id="GO:0008984">
    <property type="term" value="F:protein-glutamate methylesterase activity"/>
    <property type="evidence" value="ECO:0007669"/>
    <property type="project" value="UniProtKB-UniRule"/>
</dbReference>
<feature type="active site" evidence="3 4">
    <location>
        <position position="284"/>
    </location>
</feature>
<dbReference type="PROSITE" id="PS50122">
    <property type="entry name" value="CHEB"/>
    <property type="match status" value="1"/>
</dbReference>
<evidence type="ECO:0000313" key="8">
    <source>
        <dbReference type="EMBL" id="ERP31826.1"/>
    </source>
</evidence>
<comment type="PTM">
    <text evidence="3">Phosphorylated by CheA. Phosphorylation of the N-terminal regulatory domain activates the methylesterase activity.</text>
</comment>
<feature type="active site" evidence="3 4">
    <location>
        <position position="165"/>
    </location>
</feature>
<comment type="function">
    <text evidence="3">Involved in chemotaxis. Part of a chemotaxis signal transduction system that modulates chemotaxis in response to various stimuli. Catalyzes the demethylation of specific methylglutamate residues introduced into the chemoreceptors (methyl-accepting chemotaxis proteins or MCP) by CheR. Also mediates the irreversible deamidation of specific glutamine residues to glutamic acid.</text>
</comment>
<evidence type="ECO:0000256" key="2">
    <source>
        <dbReference type="ARBA" id="ARBA00048267"/>
    </source>
</evidence>
<keyword evidence="3 5" id="KW-0597">Phosphoprotein</keyword>
<sequence>MKRVLIVDDSLVYRTILSQIITSLEGVRLAGQARDGKDALEKIELLSPDLITLDVEMPVLDGIKTLKIIKERWPHIPVIMLSSTTRYGKEATIRALDDGAFSFIAKPDTTDDTNQQHLTDQLQQTFAEILLPTEKRGPDHSDLYTRKTPVQPTYGRPEILAVGCSTGGPKALGAILPNLPKDLPVPMVITQHMPAGFTTALATSLDTKCALTVKEGEDGEPLRPGYVYIAPGGRHMKVGNGRIRITNDPPEHHCRPSVDYLFRSIAQEYGDRVMAIILTGMGRDGTAGLEQIQKKGRAKAIGQDKATSTVFGMPREAYKAGHIDQLLPLDRIAAEILRTFSR</sequence>
<dbReference type="AlphaFoldDB" id="U7D8F7"/>
<reference evidence="8 9" key="1">
    <citation type="journal article" date="2013" name="Environ. Microbiol.">
        <title>Genome analysis of Chitinivibrio alkaliphilus gen. nov., sp. nov., a novel extremely haloalkaliphilic anaerobic chitinolytic bacterium from the candidate phylum Termite Group 3.</title>
        <authorList>
            <person name="Sorokin D.Y."/>
            <person name="Gumerov V.M."/>
            <person name="Rakitin A.L."/>
            <person name="Beletsky A.V."/>
            <person name="Damste J.S."/>
            <person name="Muyzer G."/>
            <person name="Mardanov A.V."/>
            <person name="Ravin N.V."/>
        </authorList>
    </citation>
    <scope>NUCLEOTIDE SEQUENCE [LARGE SCALE GENOMIC DNA]</scope>
    <source>
        <strain evidence="8 9">ACht1</strain>
    </source>
</reference>
<keyword evidence="9" id="KW-1185">Reference proteome</keyword>
<comment type="catalytic activity">
    <reaction evidence="2 3">
        <text>[protein]-L-glutamate 5-O-methyl ester + H2O = L-glutamyl-[protein] + methanol + H(+)</text>
        <dbReference type="Rhea" id="RHEA:23236"/>
        <dbReference type="Rhea" id="RHEA-COMP:10208"/>
        <dbReference type="Rhea" id="RHEA-COMP:10311"/>
        <dbReference type="ChEBI" id="CHEBI:15377"/>
        <dbReference type="ChEBI" id="CHEBI:15378"/>
        <dbReference type="ChEBI" id="CHEBI:17790"/>
        <dbReference type="ChEBI" id="CHEBI:29973"/>
        <dbReference type="ChEBI" id="CHEBI:82795"/>
        <dbReference type="EC" id="3.1.1.61"/>
    </reaction>
</comment>
<dbReference type="PANTHER" id="PTHR42872">
    <property type="entry name" value="PROTEIN-GLUTAMATE METHYLESTERASE/PROTEIN-GLUTAMINE GLUTAMINASE"/>
    <property type="match status" value="1"/>
</dbReference>
<gene>
    <name evidence="3" type="primary">cheB</name>
    <name evidence="8" type="ORF">CALK_1273</name>
</gene>
<feature type="domain" description="Response regulatory" evidence="6">
    <location>
        <begin position="3"/>
        <end position="121"/>
    </location>
</feature>
<dbReference type="PIRSF" id="PIRSF000876">
    <property type="entry name" value="RR_chemtxs_CheB"/>
    <property type="match status" value="1"/>
</dbReference>